<dbReference type="InterPro" id="IPR023753">
    <property type="entry name" value="FAD/NAD-binding_dom"/>
</dbReference>
<evidence type="ECO:0000256" key="6">
    <source>
        <dbReference type="ARBA" id="ARBA00023002"/>
    </source>
</evidence>
<comment type="similarity">
    <text evidence="2 8">Belongs to the ferredoxin--NADP reductase type 1 family.</text>
</comment>
<evidence type="ECO:0000256" key="7">
    <source>
        <dbReference type="ARBA" id="ARBA00048933"/>
    </source>
</evidence>
<dbReference type="PANTHER" id="PTHR48467:SF1">
    <property type="entry name" value="GLUTAMATE SYNTHASE 1 [NADH], CHLOROPLASTIC-LIKE"/>
    <property type="match status" value="1"/>
</dbReference>
<dbReference type="GO" id="GO:0005739">
    <property type="term" value="C:mitochondrion"/>
    <property type="evidence" value="ECO:0007669"/>
    <property type="project" value="UniProtKB-SubCell"/>
</dbReference>
<comment type="subcellular location">
    <subcellularLocation>
        <location evidence="8">Mitochondrion</location>
    </subcellularLocation>
</comment>
<dbReference type="EMBL" id="JAEHOE010000232">
    <property type="protein sequence ID" value="KAG2482330.1"/>
    <property type="molecule type" value="Genomic_DNA"/>
</dbReference>
<dbReference type="SUPFAM" id="SSF51971">
    <property type="entry name" value="Nucleotide-binding domain"/>
    <property type="match status" value="1"/>
</dbReference>
<gene>
    <name evidence="12" type="ORF">HYH03_018739</name>
</gene>
<organism evidence="12 13">
    <name type="scientific">Edaphochlamys debaryana</name>
    <dbReference type="NCBI Taxonomy" id="47281"/>
    <lineage>
        <taxon>Eukaryota</taxon>
        <taxon>Viridiplantae</taxon>
        <taxon>Chlorophyta</taxon>
        <taxon>core chlorophytes</taxon>
        <taxon>Chlorophyceae</taxon>
        <taxon>CS clade</taxon>
        <taxon>Chlamydomonadales</taxon>
        <taxon>Chlamydomonadales incertae sedis</taxon>
        <taxon>Edaphochlamys</taxon>
    </lineage>
</organism>
<dbReference type="EC" id="1.18.1.6" evidence="8"/>
<feature type="binding site" evidence="9">
    <location>
        <position position="62"/>
    </location>
    <ligand>
        <name>FAD</name>
        <dbReference type="ChEBI" id="CHEBI:57692"/>
    </ligand>
</feature>
<evidence type="ECO:0000256" key="10">
    <source>
        <dbReference type="PIRSR" id="PIRSR000362-2"/>
    </source>
</evidence>
<feature type="binding site" evidence="9">
    <location>
        <position position="92"/>
    </location>
    <ligand>
        <name>FAD</name>
        <dbReference type="ChEBI" id="CHEBI:57692"/>
    </ligand>
</feature>
<dbReference type="PRINTS" id="PR00419">
    <property type="entry name" value="ADXRDTASE"/>
</dbReference>
<feature type="domain" description="FAD/NAD(P)-binding" evidence="11">
    <location>
        <begin position="53"/>
        <end position="269"/>
    </location>
</feature>
<evidence type="ECO:0000256" key="8">
    <source>
        <dbReference type="PIRNR" id="PIRNR000362"/>
    </source>
</evidence>
<dbReference type="AlphaFoldDB" id="A0A835XJN4"/>
<dbReference type="Gene3D" id="3.40.50.720">
    <property type="entry name" value="NAD(P)-binding Rossmann-like Domain"/>
    <property type="match status" value="1"/>
</dbReference>
<dbReference type="PANTHER" id="PTHR48467">
    <property type="entry name" value="GLUTAMATE SYNTHASE 1 [NADH], CHLOROPLASTIC-LIKE"/>
    <property type="match status" value="1"/>
</dbReference>
<keyword evidence="3 8" id="KW-0285">Flavoprotein</keyword>
<feature type="binding site" evidence="9">
    <location>
        <position position="128"/>
    </location>
    <ligand>
        <name>FAD</name>
        <dbReference type="ChEBI" id="CHEBI:57692"/>
    </ligand>
</feature>
<reference evidence="12" key="1">
    <citation type="journal article" date="2020" name="bioRxiv">
        <title>Comparative genomics of Chlamydomonas.</title>
        <authorList>
            <person name="Craig R.J."/>
            <person name="Hasan A.R."/>
            <person name="Ness R.W."/>
            <person name="Keightley P.D."/>
        </authorList>
    </citation>
    <scope>NUCLEOTIDE SEQUENCE</scope>
    <source>
        <strain evidence="12">CCAP 11/70</strain>
    </source>
</reference>
<comment type="cofactor">
    <cofactor evidence="1 8 9">
        <name>FAD</name>
        <dbReference type="ChEBI" id="CHEBI:57692"/>
    </cofactor>
</comment>
<protein>
    <recommendedName>
        <fullName evidence="8">NADPH:adrenodoxin oxidoreductase, mitochondrial</fullName>
        <ecNumber evidence="8">1.18.1.6</ecNumber>
    </recommendedName>
</protein>
<comment type="caution">
    <text evidence="12">The sequence shown here is derived from an EMBL/GenBank/DDBJ whole genome shotgun (WGS) entry which is preliminary data.</text>
</comment>
<comment type="catalytic activity">
    <reaction evidence="7 8">
        <text>2 reduced [adrenodoxin] + NADP(+) + H(+) = 2 oxidized [adrenodoxin] + NADPH</text>
        <dbReference type="Rhea" id="RHEA:42312"/>
        <dbReference type="Rhea" id="RHEA-COMP:9998"/>
        <dbReference type="Rhea" id="RHEA-COMP:9999"/>
        <dbReference type="ChEBI" id="CHEBI:15378"/>
        <dbReference type="ChEBI" id="CHEBI:33737"/>
        <dbReference type="ChEBI" id="CHEBI:33738"/>
        <dbReference type="ChEBI" id="CHEBI:57783"/>
        <dbReference type="ChEBI" id="CHEBI:58349"/>
        <dbReference type="EC" id="1.18.1.6"/>
    </reaction>
</comment>
<evidence type="ECO:0000256" key="5">
    <source>
        <dbReference type="ARBA" id="ARBA00022857"/>
    </source>
</evidence>
<evidence type="ECO:0000259" key="11">
    <source>
        <dbReference type="Pfam" id="PF07992"/>
    </source>
</evidence>
<accession>A0A835XJN4</accession>
<proteinExistence type="inferred from homology"/>
<dbReference type="Pfam" id="PF07992">
    <property type="entry name" value="Pyr_redox_2"/>
    <property type="match status" value="1"/>
</dbReference>
<dbReference type="InterPro" id="IPR021163">
    <property type="entry name" value="Ferredox_Rdtase_adrenod"/>
</dbReference>
<keyword evidence="13" id="KW-1185">Reference proteome</keyword>
<dbReference type="GO" id="GO:0016491">
    <property type="term" value="F:oxidoreductase activity"/>
    <property type="evidence" value="ECO:0007669"/>
    <property type="project" value="UniProtKB-KW"/>
</dbReference>
<evidence type="ECO:0000313" key="13">
    <source>
        <dbReference type="Proteomes" id="UP000612055"/>
    </source>
</evidence>
<dbReference type="Proteomes" id="UP000612055">
    <property type="component" value="Unassembled WGS sequence"/>
</dbReference>
<evidence type="ECO:0000313" key="12">
    <source>
        <dbReference type="EMBL" id="KAG2482330.1"/>
    </source>
</evidence>
<keyword evidence="8" id="KW-0496">Mitochondrion</keyword>
<feature type="binding site" evidence="9">
    <location>
        <begin position="438"/>
        <end position="440"/>
    </location>
    <ligand>
        <name>FAD</name>
        <dbReference type="ChEBI" id="CHEBI:57692"/>
    </ligand>
</feature>
<feature type="binding site" evidence="9">
    <location>
        <position position="431"/>
    </location>
    <ligand>
        <name>FAD</name>
        <dbReference type="ChEBI" id="CHEBI:57692"/>
    </ligand>
</feature>
<keyword evidence="5 8" id="KW-0521">NADP</keyword>
<sequence length="531" mass="54732">MATAGPALQAVSGLLFAGVRRSSGGLLLQTARSCGLALGRSFATDAADSGKLHVCVVGAGPAGFYTIDKLLKRYGDKVHVTLVDRLPTPFGLVRSGVAPDHQDTKNVTNQFSGLAADPRVTFLGHVRVGAGPGADVSLGELRERHHAVVLSYGAESDRRLGIPGEDGPGVLSARELVWWYNGHPDMRDLPIDLTQVRSVAICGIGNVALDCARALLAPAARFGPTDLAAHALQQLQASGGGREVHLVARRGPVQAACTPKELKELLTECGVAARVAAPEQLSVSAADAAEMKATRIKRRVHELVSKGVADSKGVPSGGEARELYFQFYRSPVEVLRGGPGGSVSGLKVEVTEVRPEGPGGAPVAVGSGRFETLPCQLVLKSIGYRGLPMEGVPFDAKKGVVPNEAGRVLQAVPAAGAAPPAPEPGLYVVGWLKRGPTGIIGTNLVDAEDTAASVIADTDALLTAGRGRAWPQGPAGAPGLAALLGGRGAAAVGWGGWRRLDEAEVAAGKAGGRAREKVTRVPEMLRIAGVA</sequence>
<name>A0A835XJN4_9CHLO</name>
<feature type="binding site" evidence="10">
    <location>
        <position position="261"/>
    </location>
    <ligand>
        <name>NADP(+)</name>
        <dbReference type="ChEBI" id="CHEBI:58349"/>
    </ligand>
</feature>
<dbReference type="OrthoDB" id="333024at2759"/>
<evidence type="ECO:0000256" key="3">
    <source>
        <dbReference type="ARBA" id="ARBA00022630"/>
    </source>
</evidence>
<dbReference type="InterPro" id="IPR036188">
    <property type="entry name" value="FAD/NAD-bd_sf"/>
</dbReference>
<keyword evidence="4 8" id="KW-0274">FAD</keyword>
<feature type="binding site" evidence="10">
    <location>
        <begin position="249"/>
        <end position="250"/>
    </location>
    <ligand>
        <name>NADP(+)</name>
        <dbReference type="ChEBI" id="CHEBI:58349"/>
    </ligand>
</feature>
<evidence type="ECO:0000256" key="1">
    <source>
        <dbReference type="ARBA" id="ARBA00001974"/>
    </source>
</evidence>
<feature type="binding site" evidence="10">
    <location>
        <position position="438"/>
    </location>
    <ligand>
        <name>NADP(+)</name>
        <dbReference type="ChEBI" id="CHEBI:58349"/>
    </ligand>
</feature>
<evidence type="ECO:0000256" key="9">
    <source>
        <dbReference type="PIRSR" id="PIRSR000362-1"/>
    </source>
</evidence>
<keyword evidence="6 8" id="KW-0560">Oxidoreductase</keyword>
<evidence type="ECO:0000256" key="4">
    <source>
        <dbReference type="ARBA" id="ARBA00022827"/>
    </source>
</evidence>
<evidence type="ECO:0000256" key="2">
    <source>
        <dbReference type="ARBA" id="ARBA00008312"/>
    </source>
</evidence>
<dbReference type="Gene3D" id="3.50.50.60">
    <property type="entry name" value="FAD/NAD(P)-binding domain"/>
    <property type="match status" value="1"/>
</dbReference>
<dbReference type="PIRSF" id="PIRSF000362">
    <property type="entry name" value="FNR"/>
    <property type="match status" value="1"/>
</dbReference>
<dbReference type="InterPro" id="IPR055275">
    <property type="entry name" value="Ferredox_Rdtase"/>
</dbReference>